<dbReference type="PANTHER" id="PTHR46797:SF1">
    <property type="entry name" value="METHYLPHOSPHONATE SYNTHASE"/>
    <property type="match status" value="1"/>
</dbReference>
<evidence type="ECO:0000313" key="4">
    <source>
        <dbReference type="Proteomes" id="UP000267250"/>
    </source>
</evidence>
<dbReference type="GO" id="GO:0003677">
    <property type="term" value="F:DNA binding"/>
    <property type="evidence" value="ECO:0007669"/>
    <property type="project" value="UniProtKB-KW"/>
</dbReference>
<dbReference type="Gene3D" id="1.10.260.40">
    <property type="entry name" value="lambda repressor-like DNA-binding domains"/>
    <property type="match status" value="2"/>
</dbReference>
<dbReference type="EMBL" id="CP016379">
    <property type="protein sequence ID" value="AZR72490.1"/>
    <property type="molecule type" value="Genomic_DNA"/>
</dbReference>
<dbReference type="GO" id="GO:0003700">
    <property type="term" value="F:DNA-binding transcription factor activity"/>
    <property type="evidence" value="ECO:0007669"/>
    <property type="project" value="TreeGrafter"/>
</dbReference>
<dbReference type="Pfam" id="PF13560">
    <property type="entry name" value="HTH_31"/>
    <property type="match status" value="1"/>
</dbReference>
<dbReference type="SMART" id="SM00530">
    <property type="entry name" value="HTH_XRE"/>
    <property type="match status" value="2"/>
</dbReference>
<dbReference type="Proteomes" id="UP000267250">
    <property type="component" value="Chromosome"/>
</dbReference>
<dbReference type="InterPro" id="IPR050807">
    <property type="entry name" value="TransReg_Diox_bact_type"/>
</dbReference>
<dbReference type="OrthoDB" id="371153at2"/>
<name>A0A3Q9HPD6_9FIRM</name>
<dbReference type="SUPFAM" id="SSF47413">
    <property type="entry name" value="lambda repressor-like DNA-binding domains"/>
    <property type="match status" value="2"/>
</dbReference>
<dbReference type="InterPro" id="IPR001387">
    <property type="entry name" value="Cro/C1-type_HTH"/>
</dbReference>
<dbReference type="PANTHER" id="PTHR46797">
    <property type="entry name" value="HTH-TYPE TRANSCRIPTIONAL REGULATOR"/>
    <property type="match status" value="1"/>
</dbReference>
<dbReference type="Pfam" id="PF01381">
    <property type="entry name" value="HTH_3"/>
    <property type="match status" value="1"/>
</dbReference>
<dbReference type="InterPro" id="IPR010982">
    <property type="entry name" value="Lambda_DNA-bd_dom_sf"/>
</dbReference>
<organism evidence="3 4">
    <name type="scientific">Anoxybacter fermentans</name>
    <dbReference type="NCBI Taxonomy" id="1323375"/>
    <lineage>
        <taxon>Bacteria</taxon>
        <taxon>Bacillati</taxon>
        <taxon>Bacillota</taxon>
        <taxon>Clostridia</taxon>
        <taxon>Halanaerobiales</taxon>
        <taxon>Anoxybacter</taxon>
    </lineage>
</organism>
<proteinExistence type="predicted"/>
<feature type="domain" description="HTH cro/C1-type" evidence="2">
    <location>
        <begin position="72"/>
        <end position="126"/>
    </location>
</feature>
<keyword evidence="4" id="KW-1185">Reference proteome</keyword>
<gene>
    <name evidence="3" type="ORF">BBF96_03295</name>
</gene>
<evidence type="ECO:0000313" key="3">
    <source>
        <dbReference type="EMBL" id="AZR72490.1"/>
    </source>
</evidence>
<dbReference type="PROSITE" id="PS50943">
    <property type="entry name" value="HTH_CROC1"/>
    <property type="match status" value="2"/>
</dbReference>
<dbReference type="GO" id="GO:0005829">
    <property type="term" value="C:cytosol"/>
    <property type="evidence" value="ECO:0007669"/>
    <property type="project" value="TreeGrafter"/>
</dbReference>
<dbReference type="KEGG" id="aft:BBF96_03295"/>
<protein>
    <recommendedName>
        <fullName evidence="2">HTH cro/C1-type domain-containing protein</fullName>
    </recommendedName>
</protein>
<accession>A0A3Q9HPD6</accession>
<dbReference type="CDD" id="cd00093">
    <property type="entry name" value="HTH_XRE"/>
    <property type="match status" value="2"/>
</dbReference>
<evidence type="ECO:0000259" key="2">
    <source>
        <dbReference type="PROSITE" id="PS50943"/>
    </source>
</evidence>
<dbReference type="RefSeq" id="WP_127015820.1">
    <property type="nucleotide sequence ID" value="NZ_CP016379.1"/>
</dbReference>
<sequence length="163" mass="18794">MLGQQILNFRLKKGLSQDELGELMGYTGSYISQIENQKKTPSMKFLQKFSEVSKIPIEELLNSSSQHLGLKFKQLRIEKGLKVGDISEQTGIDFFRIADFEDGIVALTWEEMQRIADILGVDSTEIESTYDEIIRIIRHNLEQLPISSEKVELILEYIERQIK</sequence>
<feature type="domain" description="HTH cro/C1-type" evidence="2">
    <location>
        <begin position="6"/>
        <end position="60"/>
    </location>
</feature>
<keyword evidence="1" id="KW-0238">DNA-binding</keyword>
<evidence type="ECO:0000256" key="1">
    <source>
        <dbReference type="ARBA" id="ARBA00023125"/>
    </source>
</evidence>
<reference evidence="3 4" key="1">
    <citation type="submission" date="2016-07" db="EMBL/GenBank/DDBJ databases">
        <title>Genome and transcriptome analysis of iron-reducing fermentative bacteria Anoxybacter fermentans.</title>
        <authorList>
            <person name="Zeng X."/>
            <person name="Shao Z."/>
        </authorList>
    </citation>
    <scope>NUCLEOTIDE SEQUENCE [LARGE SCALE GENOMIC DNA]</scope>
    <source>
        <strain evidence="3 4">DY22613</strain>
    </source>
</reference>
<dbReference type="AlphaFoldDB" id="A0A3Q9HPD6"/>